<evidence type="ECO:0000256" key="1">
    <source>
        <dbReference type="ARBA" id="ARBA00001974"/>
    </source>
</evidence>
<accession>A0A0M6YHW8</accession>
<dbReference type="Proteomes" id="UP000049222">
    <property type="component" value="Unassembled WGS sequence"/>
</dbReference>
<dbReference type="PANTHER" id="PTHR43557">
    <property type="entry name" value="APOPTOSIS-INDUCING FACTOR 1"/>
    <property type="match status" value="1"/>
</dbReference>
<comment type="cofactor">
    <cofactor evidence="1">
        <name>FAD</name>
        <dbReference type="ChEBI" id="CHEBI:57692"/>
    </cofactor>
</comment>
<dbReference type="GO" id="GO:0051537">
    <property type="term" value="F:2 iron, 2 sulfur cluster binding"/>
    <property type="evidence" value="ECO:0007669"/>
    <property type="project" value="UniProtKB-KW"/>
</dbReference>
<gene>
    <name evidence="10" type="primary">thcD</name>
    <name evidence="10" type="ORF">JDO7802_01288</name>
</gene>
<dbReference type="InterPro" id="IPR016156">
    <property type="entry name" value="FAD/NAD-linked_Rdtase_dimer_sf"/>
</dbReference>
<keyword evidence="2" id="KW-0285">Flavoprotein</keyword>
<dbReference type="RefSeq" id="WP_055083750.1">
    <property type="nucleotide sequence ID" value="NZ_CXSU01000011.1"/>
</dbReference>
<name>A0A0M6YHW8_9RHOB</name>
<evidence type="ECO:0000256" key="5">
    <source>
        <dbReference type="ARBA" id="ARBA00022827"/>
    </source>
</evidence>
<dbReference type="InterPro" id="IPR023753">
    <property type="entry name" value="FAD/NAD-binding_dom"/>
</dbReference>
<dbReference type="SUPFAM" id="SSF51905">
    <property type="entry name" value="FAD/NAD(P)-binding domain"/>
    <property type="match status" value="1"/>
</dbReference>
<dbReference type="InterPro" id="IPR036922">
    <property type="entry name" value="Rieske_2Fe-2S_sf"/>
</dbReference>
<dbReference type="Gene3D" id="3.30.390.30">
    <property type="match status" value="1"/>
</dbReference>
<dbReference type="PRINTS" id="PR00469">
    <property type="entry name" value="PNDRDTASEII"/>
</dbReference>
<dbReference type="EMBL" id="CXSU01000011">
    <property type="protein sequence ID" value="CTQ49275.1"/>
    <property type="molecule type" value="Genomic_DNA"/>
</dbReference>
<keyword evidence="4" id="KW-0479">Metal-binding</keyword>
<organism evidence="10 11">
    <name type="scientific">Jannaschia donghaensis</name>
    <dbReference type="NCBI Taxonomy" id="420998"/>
    <lineage>
        <taxon>Bacteria</taxon>
        <taxon>Pseudomonadati</taxon>
        <taxon>Pseudomonadota</taxon>
        <taxon>Alphaproteobacteria</taxon>
        <taxon>Rhodobacterales</taxon>
        <taxon>Roseobacteraceae</taxon>
        <taxon>Jannaschia</taxon>
    </lineage>
</organism>
<evidence type="ECO:0000256" key="4">
    <source>
        <dbReference type="ARBA" id="ARBA00022723"/>
    </source>
</evidence>
<dbReference type="Gene3D" id="2.102.10.10">
    <property type="entry name" value="Rieske [2Fe-2S] iron-sulphur domain"/>
    <property type="match status" value="1"/>
</dbReference>
<keyword evidence="6 10" id="KW-0560">Oxidoreductase</keyword>
<dbReference type="GO" id="GO:0046872">
    <property type="term" value="F:metal ion binding"/>
    <property type="evidence" value="ECO:0007669"/>
    <property type="project" value="UniProtKB-KW"/>
</dbReference>
<protein>
    <submittedName>
        <fullName evidence="10">Rhodocoxin reductase</fullName>
        <ecNumber evidence="10">1.18.1.-</ecNumber>
    </submittedName>
</protein>
<proteinExistence type="predicted"/>
<dbReference type="PRINTS" id="PR00368">
    <property type="entry name" value="FADPNR"/>
</dbReference>
<evidence type="ECO:0000313" key="11">
    <source>
        <dbReference type="Proteomes" id="UP000049222"/>
    </source>
</evidence>
<dbReference type="AlphaFoldDB" id="A0A0M6YHW8"/>
<dbReference type="InterPro" id="IPR050446">
    <property type="entry name" value="FAD-oxidoreductase/Apoptosis"/>
</dbReference>
<keyword evidence="3" id="KW-0001">2Fe-2S</keyword>
<dbReference type="InterPro" id="IPR036188">
    <property type="entry name" value="FAD/NAD-bd_sf"/>
</dbReference>
<dbReference type="STRING" id="420998.JDO7802_01288"/>
<evidence type="ECO:0000313" key="10">
    <source>
        <dbReference type="EMBL" id="CTQ49275.1"/>
    </source>
</evidence>
<evidence type="ECO:0000256" key="3">
    <source>
        <dbReference type="ARBA" id="ARBA00022714"/>
    </source>
</evidence>
<dbReference type="Pfam" id="PF00355">
    <property type="entry name" value="Rieske"/>
    <property type="match status" value="1"/>
</dbReference>
<dbReference type="Gene3D" id="3.50.50.60">
    <property type="entry name" value="FAD/NAD(P)-binding domain"/>
    <property type="match status" value="2"/>
</dbReference>
<keyword evidence="5" id="KW-0274">FAD</keyword>
<sequence length="498" mass="51490">MPTLDIALTDIPEGTPFQPEDASVLLIRFGNDVSAMAPTCPHLGLPLSKGVVRDGTLVCAFHHACFDARTGKQTQPPGRGDLRRYDVVQRDGRVIVEVPEHPSDHVAPDHARQGSDPRRFVIVGAGAAGDACSHALREGGFAGTIELVSPTGQPLDRTMLSKAVLTGDKTPDDLILTGARAMADLDITLIEGSVTGIDGAHVLTDDGGRLAFDGLLVAPGGVAIRPDWPGADLPGVHVLRCGDDAAALSTAATDAESAIFVGGGFIGMEGALSLTKRGLSVTVVLREDLPLANVLGERIAQAILAEHRAAGVTFVTGADVSGVAGTDMATGVTLADGTVLDADIVVLALGVKPATAALDGLPLIDDGSVATGRDLSVPGHPGVFVAGDCATVPTAFGTARIEHWRVAQQHGRNAARAFLGQDVPGDIPFFWTALARQYRYLGHATEWDEIVFDGDPTGDFLARYLKDGLVMAAVTAGRDGDLAALHLEMQAAGGPVPA</sequence>
<dbReference type="SUPFAM" id="SSF55424">
    <property type="entry name" value="FAD/NAD-linked reductases, dimerisation (C-terminal) domain"/>
    <property type="match status" value="1"/>
</dbReference>
<dbReference type="PANTHER" id="PTHR43557:SF2">
    <property type="entry name" value="RIESKE DOMAIN-CONTAINING PROTEIN-RELATED"/>
    <property type="match status" value="1"/>
</dbReference>
<dbReference type="GO" id="GO:0005737">
    <property type="term" value="C:cytoplasm"/>
    <property type="evidence" value="ECO:0007669"/>
    <property type="project" value="TreeGrafter"/>
</dbReference>
<dbReference type="SUPFAM" id="SSF50022">
    <property type="entry name" value="ISP domain"/>
    <property type="match status" value="1"/>
</dbReference>
<dbReference type="GO" id="GO:0016651">
    <property type="term" value="F:oxidoreductase activity, acting on NAD(P)H"/>
    <property type="evidence" value="ECO:0007669"/>
    <property type="project" value="TreeGrafter"/>
</dbReference>
<evidence type="ECO:0000256" key="6">
    <source>
        <dbReference type="ARBA" id="ARBA00023002"/>
    </source>
</evidence>
<dbReference type="InterPro" id="IPR017941">
    <property type="entry name" value="Rieske_2Fe-2S"/>
</dbReference>
<feature type="domain" description="Rieske" evidence="9">
    <location>
        <begin position="3"/>
        <end position="96"/>
    </location>
</feature>
<dbReference type="PROSITE" id="PS51296">
    <property type="entry name" value="RIESKE"/>
    <property type="match status" value="1"/>
</dbReference>
<evidence type="ECO:0000256" key="7">
    <source>
        <dbReference type="ARBA" id="ARBA00023004"/>
    </source>
</evidence>
<reference evidence="10 11" key="1">
    <citation type="submission" date="2015-07" db="EMBL/GenBank/DDBJ databases">
        <authorList>
            <person name="Noorani M."/>
        </authorList>
    </citation>
    <scope>NUCLEOTIDE SEQUENCE [LARGE SCALE GENOMIC DNA]</scope>
    <source>
        <strain evidence="10 11">CECT 7802</strain>
    </source>
</reference>
<keyword evidence="7" id="KW-0408">Iron</keyword>
<dbReference type="Pfam" id="PF07992">
    <property type="entry name" value="Pyr_redox_2"/>
    <property type="match status" value="1"/>
</dbReference>
<keyword evidence="8" id="KW-0411">Iron-sulfur</keyword>
<dbReference type="EC" id="1.18.1.-" evidence="10"/>
<evidence type="ECO:0000259" key="9">
    <source>
        <dbReference type="PROSITE" id="PS51296"/>
    </source>
</evidence>
<evidence type="ECO:0000256" key="8">
    <source>
        <dbReference type="ARBA" id="ARBA00023014"/>
    </source>
</evidence>
<evidence type="ECO:0000256" key="2">
    <source>
        <dbReference type="ARBA" id="ARBA00022630"/>
    </source>
</evidence>
<keyword evidence="11" id="KW-1185">Reference proteome</keyword>